<dbReference type="PANTHER" id="PTHR43201:SF8">
    <property type="entry name" value="ACYL-COA SYNTHETASE FAMILY MEMBER 3"/>
    <property type="match status" value="1"/>
</dbReference>
<dbReference type="InterPro" id="IPR042099">
    <property type="entry name" value="ANL_N_sf"/>
</dbReference>
<dbReference type="EMBL" id="CAXAMN010003448">
    <property type="protein sequence ID" value="CAK9004694.1"/>
    <property type="molecule type" value="Genomic_DNA"/>
</dbReference>
<accession>A0ABP0IT08</accession>
<dbReference type="Proteomes" id="UP001642484">
    <property type="component" value="Unassembled WGS sequence"/>
</dbReference>
<comment type="similarity">
    <text evidence="1">Belongs to the ATP-dependent AMP-binding enzyme family.</text>
</comment>
<keyword evidence="3" id="KW-1185">Reference proteome</keyword>
<comment type="caution">
    <text evidence="2">The sequence shown here is derived from an EMBL/GenBank/DDBJ whole genome shotgun (WGS) entry which is preliminary data.</text>
</comment>
<evidence type="ECO:0000313" key="2">
    <source>
        <dbReference type="EMBL" id="CAK9004694.1"/>
    </source>
</evidence>
<gene>
    <name evidence="2" type="ORF">CCMP2556_LOCUS7777</name>
</gene>
<name>A0ABP0IT08_9DINO</name>
<sequence length="479" mass="52316">MCKLNPVAPHLINLGGQLGLGISQEDQQADYGQDPRSETEISDLKDPIAVGLQKRLLSLPKDRGPTGPFRVAVLGQHDAELAATLRAVRRAGATAAPADVSVYDTEELTALLAEAQVHMAVLSNRSAVDRVQQAMRPLGKQLAVAEDLAFEGAGEASATKGDLVPSMLLFARSPSTPNVVRAVEVEGRALEARRARAAATWQFTQDDIVLSLGLTAGETASVVDAVEAPLEAGSSVEMARGESIWDFWSALDETSASIVFVNSKLCWRLVQSHQSLAAAVRQRLRTRSKSKPLRCVALAPPGTVISEELGSRWQDMFNCPLTWHFSCAEAGALFTVQKSEGESPHVGHCAPGLEWRMKTGDLHVRGKGLFSKYWGRPRSTQEAFDEDGFFCKTGHRAKGVEADAILPLPALSDRLLDEEANQHLTKTPNADFSGPFMRADWKNRKVRIRTYQYWKANWGGVLVTKKHNPGKEVYKGKYK</sequence>
<reference evidence="2 3" key="1">
    <citation type="submission" date="2024-02" db="EMBL/GenBank/DDBJ databases">
        <authorList>
            <person name="Chen Y."/>
            <person name="Shah S."/>
            <person name="Dougan E. K."/>
            <person name="Thang M."/>
            <person name="Chan C."/>
        </authorList>
    </citation>
    <scope>NUCLEOTIDE SEQUENCE [LARGE SCALE GENOMIC DNA]</scope>
</reference>
<dbReference type="PANTHER" id="PTHR43201">
    <property type="entry name" value="ACYL-COA SYNTHETASE"/>
    <property type="match status" value="1"/>
</dbReference>
<proteinExistence type="inferred from homology"/>
<evidence type="ECO:0000256" key="1">
    <source>
        <dbReference type="ARBA" id="ARBA00006432"/>
    </source>
</evidence>
<protein>
    <submittedName>
        <fullName evidence="2">Uncharacterized protein</fullName>
    </submittedName>
</protein>
<organism evidence="2 3">
    <name type="scientific">Durusdinium trenchii</name>
    <dbReference type="NCBI Taxonomy" id="1381693"/>
    <lineage>
        <taxon>Eukaryota</taxon>
        <taxon>Sar</taxon>
        <taxon>Alveolata</taxon>
        <taxon>Dinophyceae</taxon>
        <taxon>Suessiales</taxon>
        <taxon>Symbiodiniaceae</taxon>
        <taxon>Durusdinium</taxon>
    </lineage>
</organism>
<dbReference type="Gene3D" id="3.40.50.12780">
    <property type="entry name" value="N-terminal domain of ligase-like"/>
    <property type="match status" value="1"/>
</dbReference>
<evidence type="ECO:0000313" key="3">
    <source>
        <dbReference type="Proteomes" id="UP001642484"/>
    </source>
</evidence>
<dbReference type="SUPFAM" id="SSF56801">
    <property type="entry name" value="Acetyl-CoA synthetase-like"/>
    <property type="match status" value="1"/>
</dbReference>